<protein>
    <submittedName>
        <fullName evidence="10">Membrane protein</fullName>
    </submittedName>
</protein>
<feature type="domain" description="YetF C-terminal" evidence="8">
    <location>
        <begin position="79"/>
        <end position="213"/>
    </location>
</feature>
<dbReference type="PANTHER" id="PTHR34582:SF5">
    <property type="entry name" value="UPF0702 TRANSMEMBRANE PROTEIN YETF"/>
    <property type="match status" value="1"/>
</dbReference>
<evidence type="ECO:0000256" key="2">
    <source>
        <dbReference type="ARBA" id="ARBA00006448"/>
    </source>
</evidence>
<evidence type="ECO:0000256" key="7">
    <source>
        <dbReference type="SAM" id="Phobius"/>
    </source>
</evidence>
<dbReference type="Gene3D" id="3.30.240.20">
    <property type="entry name" value="bsu07140 like domains"/>
    <property type="match status" value="2"/>
</dbReference>
<feature type="transmembrane region" description="Helical" evidence="7">
    <location>
        <begin position="6"/>
        <end position="24"/>
    </location>
</feature>
<evidence type="ECO:0000256" key="1">
    <source>
        <dbReference type="ARBA" id="ARBA00004651"/>
    </source>
</evidence>
<dbReference type="GO" id="GO:0005886">
    <property type="term" value="C:plasma membrane"/>
    <property type="evidence" value="ECO:0007669"/>
    <property type="project" value="UniProtKB-SubCell"/>
</dbReference>
<name>A0A0J1IIX9_NIACI</name>
<comment type="caution">
    <text evidence="10">The sequence shown here is derived from an EMBL/GenBank/DDBJ whole genome shotgun (WGS) entry which is preliminary data.</text>
</comment>
<dbReference type="OrthoDB" id="1076133at2"/>
<dbReference type="InterPro" id="IPR048454">
    <property type="entry name" value="YetF_N"/>
</dbReference>
<keyword evidence="3" id="KW-1003">Cell membrane</keyword>
<dbReference type="PANTHER" id="PTHR34582">
    <property type="entry name" value="UPF0702 TRANSMEMBRANE PROTEIN YCAP"/>
    <property type="match status" value="1"/>
</dbReference>
<evidence type="ECO:0000313" key="11">
    <source>
        <dbReference type="Proteomes" id="UP000036045"/>
    </source>
</evidence>
<evidence type="ECO:0000259" key="8">
    <source>
        <dbReference type="Pfam" id="PF04239"/>
    </source>
</evidence>
<accession>A0A0J1IIX9</accession>
<evidence type="ECO:0000256" key="5">
    <source>
        <dbReference type="ARBA" id="ARBA00022989"/>
    </source>
</evidence>
<dbReference type="Pfam" id="PF04239">
    <property type="entry name" value="DUF421"/>
    <property type="match status" value="1"/>
</dbReference>
<proteinExistence type="inferred from homology"/>
<evidence type="ECO:0000313" key="10">
    <source>
        <dbReference type="EMBL" id="KLV25889.1"/>
    </source>
</evidence>
<comment type="subcellular location">
    <subcellularLocation>
        <location evidence="1">Cell membrane</location>
        <topology evidence="1">Multi-pass membrane protein</topology>
    </subcellularLocation>
</comment>
<dbReference type="EMBL" id="LDPH01000012">
    <property type="protein sequence ID" value="KLV25889.1"/>
    <property type="molecule type" value="Genomic_DNA"/>
</dbReference>
<feature type="transmembrane region" description="Helical" evidence="7">
    <location>
        <begin position="57"/>
        <end position="77"/>
    </location>
</feature>
<sequence length="224" mass="26018">MYKDITVELIIGFLTLLIVLKLLGKIQFSQITPFDFITAMVMGNLVGDAIFERRTGILEIVFSIVIWGLLIYLVEFLTQKSLKFRSFFEGNPTILIEKGEIIYKQLKKNNMDLNQLQQLMRQQGYFSIYEAEYVILERDGKISVAPKHAFSVPTAQDLAIPPKQVEISFAIIMDGKLQSQNLQLAGLTEEWLHRQLKQEKIKKYKEVFYAEWQKDRGLLITKYT</sequence>
<keyword evidence="11" id="KW-1185">Reference proteome</keyword>
<dbReference type="InterPro" id="IPR007353">
    <property type="entry name" value="DUF421"/>
</dbReference>
<dbReference type="PATRIC" id="fig|1397.4.peg.895"/>
<dbReference type="Pfam" id="PF20730">
    <property type="entry name" value="YetF_N"/>
    <property type="match status" value="1"/>
</dbReference>
<keyword evidence="5 7" id="KW-1133">Transmembrane helix</keyword>
<gene>
    <name evidence="10" type="ORF">ABW02_13775</name>
</gene>
<evidence type="ECO:0000256" key="6">
    <source>
        <dbReference type="ARBA" id="ARBA00023136"/>
    </source>
</evidence>
<keyword evidence="4 7" id="KW-0812">Transmembrane</keyword>
<organism evidence="10 11">
    <name type="scientific">Niallia circulans</name>
    <name type="common">Bacillus circulans</name>
    <dbReference type="NCBI Taxonomy" id="1397"/>
    <lineage>
        <taxon>Bacteria</taxon>
        <taxon>Bacillati</taxon>
        <taxon>Bacillota</taxon>
        <taxon>Bacilli</taxon>
        <taxon>Bacillales</taxon>
        <taxon>Bacillaceae</taxon>
        <taxon>Niallia</taxon>
    </lineage>
</organism>
<keyword evidence="6 7" id="KW-0472">Membrane</keyword>
<evidence type="ECO:0000256" key="3">
    <source>
        <dbReference type="ARBA" id="ARBA00022475"/>
    </source>
</evidence>
<dbReference type="Proteomes" id="UP000036045">
    <property type="component" value="Unassembled WGS sequence"/>
</dbReference>
<dbReference type="InterPro" id="IPR023090">
    <property type="entry name" value="UPF0702_alpha/beta_dom_sf"/>
</dbReference>
<dbReference type="AlphaFoldDB" id="A0A0J1IIX9"/>
<dbReference type="RefSeq" id="WP_047942804.1">
    <property type="nucleotide sequence ID" value="NZ_JARTLH010000006.1"/>
</dbReference>
<feature type="domain" description="YetF-like N-terminal transmembrane" evidence="9">
    <location>
        <begin position="3"/>
        <end position="77"/>
    </location>
</feature>
<comment type="similarity">
    <text evidence="2">Belongs to the UPF0702 family.</text>
</comment>
<reference evidence="10 11" key="1">
    <citation type="submission" date="2015-05" db="EMBL/GenBank/DDBJ databases">
        <title>Whole genome sequence and identification of bacterial endophytes from Costus igneus.</title>
        <authorList>
            <person name="Lee Y.P."/>
            <person name="Gan H.M."/>
            <person name="Eng W."/>
            <person name="Wheatley M.S."/>
            <person name="Caraballo A."/>
            <person name="Polter S."/>
            <person name="Savka M.A."/>
            <person name="Hudson A.O."/>
        </authorList>
    </citation>
    <scope>NUCLEOTIDE SEQUENCE [LARGE SCALE GENOMIC DNA]</scope>
    <source>
        <strain evidence="10 11">RIT379</strain>
    </source>
</reference>
<evidence type="ECO:0000259" key="9">
    <source>
        <dbReference type="Pfam" id="PF20730"/>
    </source>
</evidence>
<evidence type="ECO:0000256" key="4">
    <source>
        <dbReference type="ARBA" id="ARBA00022692"/>
    </source>
</evidence>